<keyword evidence="1" id="KW-0378">Hydrolase</keyword>
<reference evidence="1" key="1">
    <citation type="submission" date="2023-11" db="EMBL/GenBank/DDBJ databases">
        <title>Gracilibacillus pellucida a moderately halophilic bacterium isolated from saline soil in Xinjiang province.</title>
        <authorList>
            <person name="Zhang Z."/>
            <person name="Tan F."/>
            <person name="Wang Y."/>
            <person name="Xia M."/>
        </authorList>
    </citation>
    <scope>NUCLEOTIDE SEQUENCE</scope>
    <source>
        <strain evidence="1">S3-1-1</strain>
    </source>
</reference>
<comment type="caution">
    <text evidence="1">The sequence shown here is derived from an EMBL/GenBank/DDBJ whole genome shotgun (WGS) entry which is preliminary data.</text>
</comment>
<gene>
    <name evidence="1" type="ORF">SH601_06300</name>
</gene>
<protein>
    <submittedName>
        <fullName evidence="1">Glycosyl hydrolase 115 family protein</fullName>
    </submittedName>
</protein>
<keyword evidence="2" id="KW-1185">Reference proteome</keyword>
<evidence type="ECO:0000313" key="1">
    <source>
        <dbReference type="EMBL" id="MDX8045595.1"/>
    </source>
</evidence>
<proteinExistence type="predicted"/>
<sequence>MDYFHLNDKTKIRTNCRFPTPIQYAVDILKRDMGKVLDAGTRLKDDRQSIIEIGYVSEPDKDNWEQYIISFSQTNGMKTMHVQGNDELGIIYGVLYVSKVYLNIDPYWFWADLSVQKKDSISIPMKQVISKQPKVRYRGWFVNDEVCLIGWKKEYPPTREVWLPVFEALLRLGGNMVIPGTDLPRHGIHFELASELGLWITHHHAEPLGAEMFKRAFPDKQASYTRHQDLYESLWEEAIQQQKDKKVIWVLSFRGQGDEPFWKQDSSYDTPEKRGELISNVIAKQLHLVKNYVEEPVCCVALYGEISELYKSGNISLPDGIIKVWADNGYGKMVSRRNGNEDFRIPSVPEGTDQGKQGLYYHVTFHDLQASNHLTMFPSSPSIISRELENAIQYGGDDYLLVNAGNIRMHLYSLELVSEIWKNGKVDTKDCLTRFIKRLYSSHHQELSNLYHQYFECTILYGEHEDNRAGEQFYHHPVRKIISHWIQGKYGQNLPSLNWVTGDRSFSEQVQWLKEKCEDYVERWSELMRKCEQLHVRLNNNDKQRFADQLIIQVKLHESGCKGFIDVCTAFHYFREKKYPEAFVYASEAIWHYQKGYEAMRLSEHGKWKDFYKADWLTNVESTIQNVDTLRKFIRMYGDSPDFFLWYKKYLMPEKEKYIYLENTHRKPLTDDELAKRLKEVLF</sequence>
<dbReference type="EMBL" id="JAWZSR010000003">
    <property type="protein sequence ID" value="MDX8045595.1"/>
    <property type="molecule type" value="Genomic_DNA"/>
</dbReference>
<evidence type="ECO:0000313" key="2">
    <source>
        <dbReference type="Proteomes" id="UP001277972"/>
    </source>
</evidence>
<accession>A0ACC6M3Q8</accession>
<organism evidence="1 2">
    <name type="scientific">Gracilibacillus pellucidus</name>
    <dbReference type="NCBI Taxonomy" id="3095368"/>
    <lineage>
        <taxon>Bacteria</taxon>
        <taxon>Bacillati</taxon>
        <taxon>Bacillota</taxon>
        <taxon>Bacilli</taxon>
        <taxon>Bacillales</taxon>
        <taxon>Bacillaceae</taxon>
        <taxon>Gracilibacillus</taxon>
    </lineage>
</organism>
<dbReference type="Proteomes" id="UP001277972">
    <property type="component" value="Unassembled WGS sequence"/>
</dbReference>
<name>A0ACC6M3Q8_9BACI</name>